<dbReference type="Gene3D" id="3.30.70.1880">
    <property type="entry name" value="Protein of unknown function DUF881"/>
    <property type="match status" value="1"/>
</dbReference>
<dbReference type="AlphaFoldDB" id="A0A1I0HMV8"/>
<dbReference type="Proteomes" id="UP000199095">
    <property type="component" value="Unassembled WGS sequence"/>
</dbReference>
<evidence type="ECO:0000313" key="5">
    <source>
        <dbReference type="Proteomes" id="UP000199095"/>
    </source>
</evidence>
<accession>A0A1I0HMV8</accession>
<evidence type="ECO:0000256" key="3">
    <source>
        <dbReference type="SAM" id="SignalP"/>
    </source>
</evidence>
<organism evidence="4 5">
    <name type="scientific">Salinibacillus kushneri</name>
    <dbReference type="NCBI Taxonomy" id="237682"/>
    <lineage>
        <taxon>Bacteria</taxon>
        <taxon>Bacillati</taxon>
        <taxon>Bacillota</taxon>
        <taxon>Bacilli</taxon>
        <taxon>Bacillales</taxon>
        <taxon>Bacillaceae</taxon>
        <taxon>Salinibacillus</taxon>
    </lineage>
</organism>
<gene>
    <name evidence="4" type="ORF">SAMN05421676_10985</name>
</gene>
<dbReference type="InterPro" id="IPR010273">
    <property type="entry name" value="DUF881"/>
</dbReference>
<dbReference type="EMBL" id="FOHJ01000009">
    <property type="protein sequence ID" value="SET85306.1"/>
    <property type="molecule type" value="Genomic_DNA"/>
</dbReference>
<name>A0A1I0HMV8_9BACI</name>
<evidence type="ECO:0000256" key="1">
    <source>
        <dbReference type="ARBA" id="ARBA00009108"/>
    </source>
</evidence>
<protein>
    <submittedName>
        <fullName evidence="4">Uncharacterized conserved protein YlxW, UPF0749 family</fullName>
    </submittedName>
</protein>
<keyword evidence="2" id="KW-0175">Coiled coil</keyword>
<proteinExistence type="inferred from homology"/>
<feature type="chain" id="PRO_5038829367" evidence="3">
    <location>
        <begin position="28"/>
        <end position="236"/>
    </location>
</feature>
<reference evidence="5" key="1">
    <citation type="submission" date="2016-10" db="EMBL/GenBank/DDBJ databases">
        <authorList>
            <person name="Varghese N."/>
            <person name="Submissions S."/>
        </authorList>
    </citation>
    <scope>NUCLEOTIDE SEQUENCE [LARGE SCALE GENOMIC DNA]</scope>
    <source>
        <strain evidence="5">CGMCC 1.3566</strain>
    </source>
</reference>
<dbReference type="PANTHER" id="PTHR37313:SF2">
    <property type="entry name" value="UPF0749 PROTEIN YLXX"/>
    <property type="match status" value="1"/>
</dbReference>
<comment type="similarity">
    <text evidence="1">Belongs to the UPF0749 family.</text>
</comment>
<dbReference type="Pfam" id="PF05949">
    <property type="entry name" value="DUF881"/>
    <property type="match status" value="1"/>
</dbReference>
<evidence type="ECO:0000313" key="4">
    <source>
        <dbReference type="EMBL" id="SET85306.1"/>
    </source>
</evidence>
<feature type="signal peptide" evidence="3">
    <location>
        <begin position="1"/>
        <end position="27"/>
    </location>
</feature>
<dbReference type="STRING" id="237682.SAMN05421676_10985"/>
<feature type="coiled-coil region" evidence="2">
    <location>
        <begin position="43"/>
        <end position="89"/>
    </location>
</feature>
<sequence length="236" mass="27342">MKRNVLISIAALLAGLMGTILFQSNQAHEERDSRDLWEVRTEIHDKQETQQNLYTQIHEAEQKLDEYQSQNNKERIELLKESVQKLKKRAGLTEIKGEGIKITIKPILVNSDRVQEYPEIPPELLQRLFNELYTYGANDIAIENERIIQISPVRDVNGETYVNNRPLPSVPVEISVLAEDAKELMEYMQVSKVNDYFAVENLEVQYQVDFHLTLPAYQQHIDLEYIRSAESEEGGK</sequence>
<dbReference type="PANTHER" id="PTHR37313">
    <property type="entry name" value="UPF0749 PROTEIN RV1825"/>
    <property type="match status" value="1"/>
</dbReference>
<keyword evidence="5" id="KW-1185">Reference proteome</keyword>
<evidence type="ECO:0000256" key="2">
    <source>
        <dbReference type="SAM" id="Coils"/>
    </source>
</evidence>
<keyword evidence="3" id="KW-0732">Signal</keyword>